<keyword evidence="3" id="KW-1185">Reference proteome</keyword>
<protein>
    <submittedName>
        <fullName evidence="2">DUF2384 domain-containing protein</fullName>
    </submittedName>
</protein>
<evidence type="ECO:0000313" key="3">
    <source>
        <dbReference type="Proteomes" id="UP000619295"/>
    </source>
</evidence>
<comment type="caution">
    <text evidence="2">The sequence shown here is derived from an EMBL/GenBank/DDBJ whole genome shotgun (WGS) entry which is preliminary data.</text>
</comment>
<gene>
    <name evidence="2" type="ORF">IED13_16500</name>
</gene>
<reference evidence="2" key="1">
    <citation type="submission" date="2020-09" db="EMBL/GenBank/DDBJ databases">
        <title>Bosea spartocytisi sp. nov. a root nodule endophyte of Spartocytisus supranubius in the high mountain ecosystem fo the Teide National Park (Canary Islands, Spain).</title>
        <authorList>
            <person name="Pulido-Suarez L."/>
            <person name="Peix A."/>
            <person name="Igual J.M."/>
            <person name="Socas-Perez N."/>
            <person name="Velazquez E."/>
            <person name="Flores-Felix J.D."/>
            <person name="Leon-Barrios M."/>
        </authorList>
    </citation>
    <scope>NUCLEOTIDE SEQUENCE</scope>
    <source>
        <strain evidence="2">SSUT16</strain>
    </source>
</reference>
<dbReference type="AlphaFoldDB" id="A0A927EC73"/>
<evidence type="ECO:0000313" key="2">
    <source>
        <dbReference type="EMBL" id="MBD3847310.1"/>
    </source>
</evidence>
<organism evidence="2 3">
    <name type="scientific">Bosea spartocytisi</name>
    <dbReference type="NCBI Taxonomy" id="2773451"/>
    <lineage>
        <taxon>Bacteria</taxon>
        <taxon>Pseudomonadati</taxon>
        <taxon>Pseudomonadota</taxon>
        <taxon>Alphaproteobacteria</taxon>
        <taxon>Hyphomicrobiales</taxon>
        <taxon>Boseaceae</taxon>
        <taxon>Bosea</taxon>
    </lineage>
</organism>
<dbReference type="Proteomes" id="UP000619295">
    <property type="component" value="Unassembled WGS sequence"/>
</dbReference>
<dbReference type="RefSeq" id="WP_089172790.1">
    <property type="nucleotide sequence ID" value="NZ_JACXWY010000010.1"/>
</dbReference>
<dbReference type="InterPro" id="IPR024467">
    <property type="entry name" value="Xre/MbcA/ParS-like_toxin-bd"/>
</dbReference>
<sequence length="128" mass="14056">MAHAERLGPAIVSGFMQKLQEPKTPYISPGRFSKVLGIQVSSLAKMTGVHRNTLRKPSSERLQGRFREMAKVITAAAELAGDLDKAIYWFMNEPISDYDHKTAAELVAEGHSEAVLRYLQALEIGASG</sequence>
<feature type="domain" description="Antitoxin Xre/MbcA/ParS-like toxin-binding" evidence="1">
    <location>
        <begin position="75"/>
        <end position="123"/>
    </location>
</feature>
<accession>A0A927EC73</accession>
<dbReference type="EMBL" id="JACXWY010000010">
    <property type="protein sequence ID" value="MBD3847310.1"/>
    <property type="molecule type" value="Genomic_DNA"/>
</dbReference>
<name>A0A927EC73_9HYPH</name>
<dbReference type="Pfam" id="PF09722">
    <property type="entry name" value="Xre_MbcA_ParS_C"/>
    <property type="match status" value="1"/>
</dbReference>
<proteinExistence type="predicted"/>
<evidence type="ECO:0000259" key="1">
    <source>
        <dbReference type="Pfam" id="PF09722"/>
    </source>
</evidence>